<comment type="caution">
    <text evidence="1">The sequence shown here is derived from an EMBL/GenBank/DDBJ whole genome shotgun (WGS) entry which is preliminary data.</text>
</comment>
<accession>A0A8X6KGN2</accession>
<dbReference type="Proteomes" id="UP000887116">
    <property type="component" value="Unassembled WGS sequence"/>
</dbReference>
<feature type="non-terminal residue" evidence="1">
    <location>
        <position position="1"/>
    </location>
</feature>
<organism evidence="1 2">
    <name type="scientific">Trichonephila clavata</name>
    <name type="common">Joro spider</name>
    <name type="synonym">Nephila clavata</name>
    <dbReference type="NCBI Taxonomy" id="2740835"/>
    <lineage>
        <taxon>Eukaryota</taxon>
        <taxon>Metazoa</taxon>
        <taxon>Ecdysozoa</taxon>
        <taxon>Arthropoda</taxon>
        <taxon>Chelicerata</taxon>
        <taxon>Arachnida</taxon>
        <taxon>Araneae</taxon>
        <taxon>Araneomorphae</taxon>
        <taxon>Entelegynae</taxon>
        <taxon>Araneoidea</taxon>
        <taxon>Nephilidae</taxon>
        <taxon>Trichonephila</taxon>
    </lineage>
</organism>
<protein>
    <submittedName>
        <fullName evidence="1">Uncharacterized protein</fullName>
    </submittedName>
</protein>
<keyword evidence="2" id="KW-1185">Reference proteome</keyword>
<evidence type="ECO:0000313" key="1">
    <source>
        <dbReference type="EMBL" id="GFQ71343.1"/>
    </source>
</evidence>
<gene>
    <name evidence="1" type="ORF">TNCT_355441</name>
</gene>
<name>A0A8X6KGN2_TRICU</name>
<reference evidence="1" key="1">
    <citation type="submission" date="2020-07" db="EMBL/GenBank/DDBJ databases">
        <title>Multicomponent nature underlies the extraordinary mechanical properties of spider dragline silk.</title>
        <authorList>
            <person name="Kono N."/>
            <person name="Nakamura H."/>
            <person name="Mori M."/>
            <person name="Yoshida Y."/>
            <person name="Ohtoshi R."/>
            <person name="Malay A.D."/>
            <person name="Moran D.A.P."/>
            <person name="Tomita M."/>
            <person name="Numata K."/>
            <person name="Arakawa K."/>
        </authorList>
    </citation>
    <scope>NUCLEOTIDE SEQUENCE</scope>
</reference>
<sequence>ERIKAILGIRKFRL</sequence>
<dbReference type="EMBL" id="BMAO01001143">
    <property type="protein sequence ID" value="GFQ71343.1"/>
    <property type="molecule type" value="Genomic_DNA"/>
</dbReference>
<proteinExistence type="predicted"/>
<evidence type="ECO:0000313" key="2">
    <source>
        <dbReference type="Proteomes" id="UP000887116"/>
    </source>
</evidence>